<dbReference type="Pfam" id="PF01618">
    <property type="entry name" value="MotA_ExbB"/>
    <property type="match status" value="1"/>
</dbReference>
<dbReference type="Pfam" id="PF20560">
    <property type="entry name" value="MotA_N"/>
    <property type="match status" value="1"/>
</dbReference>
<evidence type="ECO:0000259" key="16">
    <source>
        <dbReference type="Pfam" id="PF20560"/>
    </source>
</evidence>
<dbReference type="PANTHER" id="PTHR30433:SF4">
    <property type="entry name" value="MOTILITY PROTEIN A"/>
    <property type="match status" value="1"/>
</dbReference>
<evidence type="ECO:0000313" key="17">
    <source>
        <dbReference type="EMBL" id="NIJ57113.1"/>
    </source>
</evidence>
<evidence type="ECO:0000256" key="3">
    <source>
        <dbReference type="ARBA" id="ARBA00022448"/>
    </source>
</evidence>
<reference evidence="17 18" key="1">
    <citation type="submission" date="2020-03" db="EMBL/GenBank/DDBJ databases">
        <title>Genomic Encyclopedia of Type Strains, Phase IV (KMG-IV): sequencing the most valuable type-strain genomes for metagenomic binning, comparative biology and taxonomic classification.</title>
        <authorList>
            <person name="Goeker M."/>
        </authorList>
    </citation>
    <scope>NUCLEOTIDE SEQUENCE [LARGE SCALE GENOMIC DNA]</scope>
    <source>
        <strain evidence="17 18">DSM 103870</strain>
    </source>
</reference>
<feature type="region of interest" description="Disordered" evidence="13">
    <location>
        <begin position="276"/>
        <end position="299"/>
    </location>
</feature>
<keyword evidence="3" id="KW-0813">Transport</keyword>
<dbReference type="InterPro" id="IPR022522">
    <property type="entry name" value="Flagellar_motor_stator_MotA"/>
</dbReference>
<sequence length="299" mass="32079">MGFVIGLLVAIGSMLGGFVAMGGHVGVIWQPWEFVIIFGMAVGAFIVAHPWRVQIDTGRATIEALLGKVPRRQDHLALLGLLFGLMRLVRTRPRNEIETHVDDPGNSTVFAGFPTILADKELTNYICDYVRLIVIGNIKPHELDALMDEEITTIRRNTLKPFHSMTSVAEGLPALGIVAAVLGIIKAMGAIDQAPALLGALLGAALVGTFTGIFASYGIFSPLAAKIKATREKQIQPYQIVKQALVAFMNGAMPQVALEHGRKSISSYERPSIDDVESALMSPGGGRPADAEQTQQEAA</sequence>
<dbReference type="RefSeq" id="WP_166949335.1">
    <property type="nucleotide sequence ID" value="NZ_JAASQI010000002.1"/>
</dbReference>
<evidence type="ECO:0000256" key="4">
    <source>
        <dbReference type="ARBA" id="ARBA00022475"/>
    </source>
</evidence>
<evidence type="ECO:0000256" key="12">
    <source>
        <dbReference type="ARBA" id="ARBA00023136"/>
    </source>
</evidence>
<dbReference type="Proteomes" id="UP001429580">
    <property type="component" value="Unassembled WGS sequence"/>
</dbReference>
<proteinExistence type="inferred from homology"/>
<feature type="transmembrane region" description="Helical" evidence="14">
    <location>
        <begin position="32"/>
        <end position="51"/>
    </location>
</feature>
<keyword evidence="18" id="KW-1185">Reference proteome</keyword>
<organism evidence="17 18">
    <name type="scientific">Pseudochelatococcus lubricantis</name>
    <dbReference type="NCBI Taxonomy" id="1538102"/>
    <lineage>
        <taxon>Bacteria</taxon>
        <taxon>Pseudomonadati</taxon>
        <taxon>Pseudomonadota</taxon>
        <taxon>Alphaproteobacteria</taxon>
        <taxon>Hyphomicrobiales</taxon>
        <taxon>Chelatococcaceae</taxon>
        <taxon>Pseudochelatococcus</taxon>
    </lineage>
</organism>
<feature type="transmembrane region" description="Helical" evidence="14">
    <location>
        <begin position="172"/>
        <end position="191"/>
    </location>
</feature>
<dbReference type="NCBIfam" id="TIGR03818">
    <property type="entry name" value="MotA1"/>
    <property type="match status" value="1"/>
</dbReference>
<comment type="subcellular location">
    <subcellularLocation>
        <location evidence="1">Cell inner membrane</location>
        <topology evidence="1">Multi-pass membrane protein</topology>
    </subcellularLocation>
</comment>
<keyword evidence="5" id="KW-0145">Chemotaxis</keyword>
<evidence type="ECO:0000256" key="14">
    <source>
        <dbReference type="SAM" id="Phobius"/>
    </source>
</evidence>
<comment type="caution">
    <text evidence="17">The sequence shown here is derived from an EMBL/GenBank/DDBJ whole genome shotgun (WGS) entry which is preliminary data.</text>
</comment>
<evidence type="ECO:0000256" key="9">
    <source>
        <dbReference type="ARBA" id="ARBA00022781"/>
    </source>
</evidence>
<keyword evidence="10 14" id="KW-1133">Transmembrane helix</keyword>
<keyword evidence="11" id="KW-0406">Ion transport</keyword>
<dbReference type="PROSITE" id="PS01307">
    <property type="entry name" value="MOTA"/>
    <property type="match status" value="1"/>
</dbReference>
<accession>A0ABX0UVZ0</accession>
<evidence type="ECO:0000256" key="2">
    <source>
        <dbReference type="ARBA" id="ARBA00008038"/>
    </source>
</evidence>
<gene>
    <name evidence="17" type="ORF">FHS82_000939</name>
</gene>
<evidence type="ECO:0000313" key="18">
    <source>
        <dbReference type="Proteomes" id="UP001429580"/>
    </source>
</evidence>
<keyword evidence="8" id="KW-0283">Flagellar rotation</keyword>
<name>A0ABX0UVZ0_9HYPH</name>
<dbReference type="InterPro" id="IPR002898">
    <property type="entry name" value="MotA_ExbB_proton_chnl"/>
</dbReference>
<evidence type="ECO:0000256" key="1">
    <source>
        <dbReference type="ARBA" id="ARBA00004429"/>
    </source>
</evidence>
<dbReference type="PANTHER" id="PTHR30433">
    <property type="entry name" value="CHEMOTAXIS PROTEIN MOTA"/>
    <property type="match status" value="1"/>
</dbReference>
<dbReference type="InterPro" id="IPR046786">
    <property type="entry name" value="MotA_N"/>
</dbReference>
<dbReference type="InterPro" id="IPR047055">
    <property type="entry name" value="MotA-like"/>
</dbReference>
<evidence type="ECO:0000256" key="10">
    <source>
        <dbReference type="ARBA" id="ARBA00022989"/>
    </source>
</evidence>
<evidence type="ECO:0000256" key="5">
    <source>
        <dbReference type="ARBA" id="ARBA00022500"/>
    </source>
</evidence>
<dbReference type="EMBL" id="JAASQI010000002">
    <property type="protein sequence ID" value="NIJ57113.1"/>
    <property type="molecule type" value="Genomic_DNA"/>
</dbReference>
<keyword evidence="7 14" id="KW-0812">Transmembrane</keyword>
<feature type="domain" description="Motility protein A N-terminal" evidence="16">
    <location>
        <begin position="4"/>
        <end position="91"/>
    </location>
</feature>
<keyword evidence="9" id="KW-0375">Hydrogen ion transport</keyword>
<evidence type="ECO:0000256" key="13">
    <source>
        <dbReference type="SAM" id="MobiDB-lite"/>
    </source>
</evidence>
<evidence type="ECO:0000256" key="8">
    <source>
        <dbReference type="ARBA" id="ARBA00022779"/>
    </source>
</evidence>
<keyword evidence="12 14" id="KW-0472">Membrane</keyword>
<evidence type="ECO:0000256" key="7">
    <source>
        <dbReference type="ARBA" id="ARBA00022692"/>
    </source>
</evidence>
<keyword evidence="6" id="KW-0997">Cell inner membrane</keyword>
<evidence type="ECO:0000256" key="11">
    <source>
        <dbReference type="ARBA" id="ARBA00023065"/>
    </source>
</evidence>
<keyword evidence="4" id="KW-1003">Cell membrane</keyword>
<evidence type="ECO:0000259" key="15">
    <source>
        <dbReference type="Pfam" id="PF01618"/>
    </source>
</evidence>
<protein>
    <submittedName>
        <fullName evidence="17">Chemotaxis protein MotA</fullName>
    </submittedName>
</protein>
<dbReference type="InterPro" id="IPR000540">
    <property type="entry name" value="Flag_MotA_CS"/>
</dbReference>
<comment type="similarity">
    <text evidence="2">Belongs to the MotA family.</text>
</comment>
<evidence type="ECO:0000256" key="6">
    <source>
        <dbReference type="ARBA" id="ARBA00022519"/>
    </source>
</evidence>
<feature type="transmembrane region" description="Helical" evidence="14">
    <location>
        <begin position="197"/>
        <end position="220"/>
    </location>
</feature>
<feature type="domain" description="MotA/TolQ/ExbB proton channel" evidence="15">
    <location>
        <begin position="135"/>
        <end position="238"/>
    </location>
</feature>